<dbReference type="GO" id="GO:0030915">
    <property type="term" value="C:Smc5-Smc6 complex"/>
    <property type="evidence" value="ECO:0007669"/>
    <property type="project" value="InterPro"/>
</dbReference>
<protein>
    <recommendedName>
        <fullName evidence="12">SP-RING-type domain-containing protein</fullName>
    </recommendedName>
</protein>
<evidence type="ECO:0000259" key="12">
    <source>
        <dbReference type="PROSITE" id="PS51044"/>
    </source>
</evidence>
<feature type="region of interest" description="Disordered" evidence="11">
    <location>
        <begin position="1"/>
        <end position="88"/>
    </location>
</feature>
<evidence type="ECO:0000256" key="8">
    <source>
        <dbReference type="ARBA" id="ARBA00022833"/>
    </source>
</evidence>
<comment type="pathway">
    <text evidence="2">Protein modification; protein sumoylation.</text>
</comment>
<accession>A0AAD7TIM2</accession>
<dbReference type="InterPro" id="IPR013083">
    <property type="entry name" value="Znf_RING/FYVE/PHD"/>
</dbReference>
<dbReference type="PROSITE" id="PS51044">
    <property type="entry name" value="ZF_SP_RING"/>
    <property type="match status" value="1"/>
</dbReference>
<keyword evidence="8" id="KW-0862">Zinc</keyword>
<evidence type="ECO:0000256" key="10">
    <source>
        <dbReference type="PROSITE-ProRule" id="PRU00452"/>
    </source>
</evidence>
<evidence type="ECO:0000256" key="4">
    <source>
        <dbReference type="ARBA" id="ARBA00022679"/>
    </source>
</evidence>
<feature type="compositionally biased region" description="Acidic residues" evidence="11">
    <location>
        <begin position="63"/>
        <end position="77"/>
    </location>
</feature>
<name>A0AAD7TIM2_9APHY</name>
<dbReference type="PANTHER" id="PTHR21330">
    <property type="entry name" value="E3 SUMO-PROTEIN LIGASE NSE2"/>
    <property type="match status" value="1"/>
</dbReference>
<dbReference type="GO" id="GO:0000724">
    <property type="term" value="P:double-strand break repair via homologous recombination"/>
    <property type="evidence" value="ECO:0007669"/>
    <property type="project" value="InterPro"/>
</dbReference>
<dbReference type="SUPFAM" id="SSF57850">
    <property type="entry name" value="RING/U-box"/>
    <property type="match status" value="1"/>
</dbReference>
<feature type="compositionally biased region" description="Basic and acidic residues" evidence="11">
    <location>
        <begin position="313"/>
        <end position="330"/>
    </location>
</feature>
<dbReference type="AlphaFoldDB" id="A0AAD7TIM2"/>
<comment type="caution">
    <text evidence="13">The sequence shown here is derived from an EMBL/GenBank/DDBJ whole genome shotgun (WGS) entry which is preliminary data.</text>
</comment>
<dbReference type="InterPro" id="IPR003613">
    <property type="entry name" value="Ubox_domain"/>
</dbReference>
<dbReference type="InterPro" id="IPR004181">
    <property type="entry name" value="Znf_MIZ"/>
</dbReference>
<dbReference type="Proteomes" id="UP001215151">
    <property type="component" value="Unassembled WGS sequence"/>
</dbReference>
<keyword evidence="14" id="KW-1185">Reference proteome</keyword>
<dbReference type="GO" id="GO:0016567">
    <property type="term" value="P:protein ubiquitination"/>
    <property type="evidence" value="ECO:0007669"/>
    <property type="project" value="InterPro"/>
</dbReference>
<comment type="similarity">
    <text evidence="3">Belongs to the NSE2 family.</text>
</comment>
<proteinExistence type="inferred from homology"/>
<dbReference type="GO" id="GO:0061665">
    <property type="term" value="F:SUMO ligase activity"/>
    <property type="evidence" value="ECO:0007669"/>
    <property type="project" value="TreeGrafter"/>
</dbReference>
<evidence type="ECO:0000256" key="9">
    <source>
        <dbReference type="ARBA" id="ARBA00023242"/>
    </source>
</evidence>
<evidence type="ECO:0000256" key="1">
    <source>
        <dbReference type="ARBA" id="ARBA00004123"/>
    </source>
</evidence>
<evidence type="ECO:0000256" key="3">
    <source>
        <dbReference type="ARBA" id="ARBA00008212"/>
    </source>
</evidence>
<keyword evidence="6 10" id="KW-0863">Zinc-finger</keyword>
<dbReference type="EMBL" id="JAPEVG010000467">
    <property type="protein sequence ID" value="KAJ8462425.1"/>
    <property type="molecule type" value="Genomic_DNA"/>
</dbReference>
<evidence type="ECO:0000256" key="7">
    <source>
        <dbReference type="ARBA" id="ARBA00022786"/>
    </source>
</evidence>
<dbReference type="InterPro" id="IPR026846">
    <property type="entry name" value="Nse2(Mms21)"/>
</dbReference>
<keyword evidence="7" id="KW-0833">Ubl conjugation pathway</keyword>
<feature type="domain" description="SP-RING-type" evidence="12">
    <location>
        <begin position="240"/>
        <end position="323"/>
    </location>
</feature>
<dbReference type="SMART" id="SM00504">
    <property type="entry name" value="Ubox"/>
    <property type="match status" value="1"/>
</dbReference>
<dbReference type="GO" id="GO:0005634">
    <property type="term" value="C:nucleus"/>
    <property type="evidence" value="ECO:0007669"/>
    <property type="project" value="UniProtKB-SubCell"/>
</dbReference>
<gene>
    <name evidence="13" type="ORF">ONZ51_g10911</name>
</gene>
<evidence type="ECO:0000256" key="11">
    <source>
        <dbReference type="SAM" id="MobiDB-lite"/>
    </source>
</evidence>
<evidence type="ECO:0000256" key="5">
    <source>
        <dbReference type="ARBA" id="ARBA00022723"/>
    </source>
</evidence>
<evidence type="ECO:0000313" key="14">
    <source>
        <dbReference type="Proteomes" id="UP001215151"/>
    </source>
</evidence>
<dbReference type="Gene3D" id="3.30.40.10">
    <property type="entry name" value="Zinc/RING finger domain, C3HC4 (zinc finger)"/>
    <property type="match status" value="1"/>
</dbReference>
<dbReference type="GO" id="GO:0016925">
    <property type="term" value="P:protein sumoylation"/>
    <property type="evidence" value="ECO:0007669"/>
    <property type="project" value="TreeGrafter"/>
</dbReference>
<dbReference type="Pfam" id="PF11789">
    <property type="entry name" value="zf-Nse"/>
    <property type="match status" value="1"/>
</dbReference>
<evidence type="ECO:0000256" key="6">
    <source>
        <dbReference type="ARBA" id="ARBA00022771"/>
    </source>
</evidence>
<sequence length="339" mass="38277">MPVAGSSRSSKRHRRAPSSDIEEDGPSQAAQQQQQEDVEMDDEEQPRRSKKSSKKEKKRAEQDSDGEDVDEAEEDIPIPEMKDYPVDKNQAGKLRGMSQDWATLREKVHLPGYNFIREVAASVAEFTEGEKGEKAMTQIDALMRDLLDTEYELTAHEKTLDGLFQQVSRNENIEGVIEMYENGVQQRLEAYKQKTARQKYAKSDQYHKFKQAIYEVQHPDEAMPPLTDLIPREEGDVSDDDDDVQIGGITQDYKCPLSLTILVEPLTSKVCGHSYSAAAIREYLGNARNRQKECPATGCKKQISLASLEPNKELAKRAKAAARRERAREEDSGDGEVIE</sequence>
<dbReference type="GO" id="GO:0008270">
    <property type="term" value="F:zinc ion binding"/>
    <property type="evidence" value="ECO:0007669"/>
    <property type="project" value="UniProtKB-KW"/>
</dbReference>
<reference evidence="13" key="1">
    <citation type="submission" date="2022-11" db="EMBL/GenBank/DDBJ databases">
        <title>Genome Sequence of Cubamyces cubensis.</title>
        <authorList>
            <person name="Buettner E."/>
        </authorList>
    </citation>
    <scope>NUCLEOTIDE SEQUENCE</scope>
    <source>
        <strain evidence="13">MPL-01</strain>
    </source>
</reference>
<dbReference type="PANTHER" id="PTHR21330:SF1">
    <property type="entry name" value="E3 SUMO-PROTEIN LIGASE NSE2"/>
    <property type="match status" value="1"/>
</dbReference>
<comment type="subcellular location">
    <subcellularLocation>
        <location evidence="1">Nucleus</location>
    </subcellularLocation>
</comment>
<keyword evidence="9" id="KW-0539">Nucleus</keyword>
<feature type="compositionally biased region" description="Basic residues" evidence="11">
    <location>
        <begin position="48"/>
        <end position="57"/>
    </location>
</feature>
<keyword evidence="4" id="KW-0808">Transferase</keyword>
<keyword evidence="5" id="KW-0479">Metal-binding</keyword>
<evidence type="ECO:0000256" key="2">
    <source>
        <dbReference type="ARBA" id="ARBA00004718"/>
    </source>
</evidence>
<feature type="region of interest" description="Disordered" evidence="11">
    <location>
        <begin position="313"/>
        <end position="339"/>
    </location>
</feature>
<dbReference type="GO" id="GO:0004842">
    <property type="term" value="F:ubiquitin-protein transferase activity"/>
    <property type="evidence" value="ECO:0007669"/>
    <property type="project" value="InterPro"/>
</dbReference>
<evidence type="ECO:0000313" key="13">
    <source>
        <dbReference type="EMBL" id="KAJ8462425.1"/>
    </source>
</evidence>
<organism evidence="13 14">
    <name type="scientific">Trametes cubensis</name>
    <dbReference type="NCBI Taxonomy" id="1111947"/>
    <lineage>
        <taxon>Eukaryota</taxon>
        <taxon>Fungi</taxon>
        <taxon>Dikarya</taxon>
        <taxon>Basidiomycota</taxon>
        <taxon>Agaricomycotina</taxon>
        <taxon>Agaricomycetes</taxon>
        <taxon>Polyporales</taxon>
        <taxon>Polyporaceae</taxon>
        <taxon>Trametes</taxon>
    </lineage>
</organism>
<dbReference type="CDD" id="cd16651">
    <property type="entry name" value="SPL-RING_NSE2"/>
    <property type="match status" value="1"/>
</dbReference>